<accession>A0ABZ2F981</accession>
<gene>
    <name evidence="1" type="ORF">N4J17_04120</name>
</gene>
<evidence type="ECO:0000313" key="1">
    <source>
        <dbReference type="EMBL" id="WWF02808.1"/>
    </source>
</evidence>
<name>A0ABZ2F981_METCP</name>
<proteinExistence type="predicted"/>
<dbReference type="Proteomes" id="UP001359308">
    <property type="component" value="Chromosome"/>
</dbReference>
<keyword evidence="2" id="KW-1185">Reference proteome</keyword>
<protein>
    <submittedName>
        <fullName evidence="1">Uncharacterized protein</fullName>
    </submittedName>
</protein>
<sequence>MSREFFNGTAHSTQAIRALLRARFGDGNFRIGRSGAIYVRAVQANEKKPRWLLFGDIGATDTERRLDRLAAEFGEGSSGGHGHA</sequence>
<dbReference type="RefSeq" id="WP_198323061.1">
    <property type="nucleotide sequence ID" value="NZ_CP104311.1"/>
</dbReference>
<reference evidence="1 2" key="1">
    <citation type="submission" date="2022-09" db="EMBL/GenBank/DDBJ databases">
        <authorList>
            <person name="Giprobiosintez L."/>
        </authorList>
    </citation>
    <scope>NUCLEOTIDE SEQUENCE [LARGE SCALE GENOMIC DNA]</scope>
    <source>
        <strain evidence="2">VKPM-B-12549 (GBS-15)</strain>
    </source>
</reference>
<evidence type="ECO:0000313" key="2">
    <source>
        <dbReference type="Proteomes" id="UP001359308"/>
    </source>
</evidence>
<dbReference type="EMBL" id="CP104311">
    <property type="protein sequence ID" value="WWF02808.1"/>
    <property type="molecule type" value="Genomic_DNA"/>
</dbReference>
<organism evidence="1 2">
    <name type="scientific">Methylococcus capsulatus</name>
    <dbReference type="NCBI Taxonomy" id="414"/>
    <lineage>
        <taxon>Bacteria</taxon>
        <taxon>Pseudomonadati</taxon>
        <taxon>Pseudomonadota</taxon>
        <taxon>Gammaproteobacteria</taxon>
        <taxon>Methylococcales</taxon>
        <taxon>Methylococcaceae</taxon>
        <taxon>Methylococcus</taxon>
    </lineage>
</organism>